<dbReference type="AlphaFoldDB" id="G7V8Z8"/>
<accession>G7V8Z8</accession>
<name>G7V8Z8_THELD</name>
<reference evidence="1 2" key="2">
    <citation type="journal article" date="2012" name="Stand. Genomic Sci.">
        <title>Genome sequence of the moderately thermophilic, amino-acid-degrading and sulfur-reducing bacterium Thermovirga lienii type strain (Cas60314(T)).</title>
        <authorList>
            <person name="Goker M."/>
            <person name="Saunders E."/>
            <person name="Lapidus A."/>
            <person name="Nolan M."/>
            <person name="Lucas S."/>
            <person name="Hammon N."/>
            <person name="Deshpande S."/>
            <person name="Cheng J.F."/>
            <person name="Han C."/>
            <person name="Tapia R."/>
            <person name="Goodwin L.A."/>
            <person name="Pitluck S."/>
            <person name="Liolios K."/>
            <person name="Mavromatis K."/>
            <person name="Pagani I."/>
            <person name="Ivanova N."/>
            <person name="Mikhailova N."/>
            <person name="Pati A."/>
            <person name="Chen A."/>
            <person name="Palaniappan K."/>
            <person name="Land M."/>
            <person name="Chang Y.J."/>
            <person name="Jeffries C.D."/>
            <person name="Brambilla E.M."/>
            <person name="Rohde M."/>
            <person name="Spring S."/>
            <person name="Detter J.C."/>
            <person name="Woyke T."/>
            <person name="Bristow J."/>
            <person name="Eisen J.A."/>
            <person name="Markowitz V."/>
            <person name="Hugenholtz P."/>
            <person name="Kyrpides N.C."/>
            <person name="Klenk H.P."/>
        </authorList>
    </citation>
    <scope>NUCLEOTIDE SEQUENCE [LARGE SCALE GENOMIC DNA]</scope>
    <source>
        <strain evidence="2">ATCC BAA-1197 / DSM 17291 / Cas60314</strain>
    </source>
</reference>
<dbReference type="SUPFAM" id="SSF53756">
    <property type="entry name" value="UDP-Glycosyltransferase/glycogen phosphorylase"/>
    <property type="match status" value="1"/>
</dbReference>
<organism evidence="1 2">
    <name type="scientific">Thermovirga lienii (strain ATCC BAA-1197 / DSM 17291 / Cas60314)</name>
    <dbReference type="NCBI Taxonomy" id="580340"/>
    <lineage>
        <taxon>Bacteria</taxon>
        <taxon>Thermotogati</taxon>
        <taxon>Synergistota</taxon>
        <taxon>Synergistia</taxon>
        <taxon>Synergistales</taxon>
        <taxon>Thermovirgaceae</taxon>
        <taxon>Thermovirga</taxon>
    </lineage>
</organism>
<dbReference type="KEGG" id="tli:Tlie_1817"/>
<protein>
    <submittedName>
        <fullName evidence="1">Putative glycosyl transferase</fullName>
    </submittedName>
</protein>
<dbReference type="STRING" id="580340.Tlie_1817"/>
<evidence type="ECO:0000313" key="1">
    <source>
        <dbReference type="EMBL" id="AER67532.1"/>
    </source>
</evidence>
<dbReference type="Proteomes" id="UP000005868">
    <property type="component" value="Chromosome"/>
</dbReference>
<dbReference type="GO" id="GO:0016740">
    <property type="term" value="F:transferase activity"/>
    <property type="evidence" value="ECO:0007669"/>
    <property type="project" value="UniProtKB-KW"/>
</dbReference>
<gene>
    <name evidence="1" type="ordered locus">Tlie_1817</name>
</gene>
<dbReference type="eggNOG" id="COG0438">
    <property type="taxonomic scope" value="Bacteria"/>
</dbReference>
<keyword evidence="1" id="KW-0808">Transferase</keyword>
<sequence length="261" mass="30760">MKKTMIFHHPLPVKPDGNSGSQVRPFKMAKAFENIGYEVEMVTGYGAERKKAIKKIKADFRKGRKFDFIYSESSTMPTLLTETHHLPIYPFLDFSFFSWAKKRGIPIGLFYRDIHWKYETYKKEVSLYKRIISIPMYWYDLFAYKRLVDYLYLPSLRMKSVLPINWDNSKVTSLPPGGEFFKEKLACDYKHENMIKMIYVGGIKPPLYDLVPMFEVMQLLSEIVNIELVLCCRKEEWQSEEALYKPLLTKNVKIVHYSGAE</sequence>
<evidence type="ECO:0000313" key="2">
    <source>
        <dbReference type="Proteomes" id="UP000005868"/>
    </source>
</evidence>
<keyword evidence="2" id="KW-1185">Reference proteome</keyword>
<dbReference type="EMBL" id="CP003096">
    <property type="protein sequence ID" value="AER67532.1"/>
    <property type="molecule type" value="Genomic_DNA"/>
</dbReference>
<proteinExistence type="predicted"/>
<dbReference type="OrthoDB" id="1450439at2"/>
<dbReference type="HOGENOM" id="CLU_064250_0_0_0"/>
<reference evidence="2" key="1">
    <citation type="submission" date="2011-10" db="EMBL/GenBank/DDBJ databases">
        <title>The complete genome of chromosome of Thermovirga lienii DSM 17291.</title>
        <authorList>
            <consortium name="US DOE Joint Genome Institute (JGI-PGF)"/>
            <person name="Lucas S."/>
            <person name="Copeland A."/>
            <person name="Lapidus A."/>
            <person name="Glavina del Rio T."/>
            <person name="Dalin E."/>
            <person name="Tice H."/>
            <person name="Bruce D."/>
            <person name="Goodwin L."/>
            <person name="Pitluck S."/>
            <person name="Peters L."/>
            <person name="Mikhailova N."/>
            <person name="Saunders E."/>
            <person name="Kyrpides N."/>
            <person name="Mavromatis K."/>
            <person name="Ivanova N."/>
            <person name="Last F.I."/>
            <person name="Brettin T."/>
            <person name="Detter J.C."/>
            <person name="Han C."/>
            <person name="Larimer F."/>
            <person name="Land M."/>
            <person name="Hauser L."/>
            <person name="Markowitz V."/>
            <person name="Cheng J.-F."/>
            <person name="Hugenholtz P."/>
            <person name="Woyke T."/>
            <person name="Wu D."/>
            <person name="Spring S."/>
            <person name="Schroeder M."/>
            <person name="Brambilla E.-M."/>
            <person name="Klenk H.-P."/>
            <person name="Eisen J.A."/>
        </authorList>
    </citation>
    <scope>NUCLEOTIDE SEQUENCE [LARGE SCALE GENOMIC DNA]</scope>
    <source>
        <strain evidence="2">ATCC BAA-1197 / DSM 17291 / Cas60314</strain>
    </source>
</reference>